<dbReference type="InterPro" id="IPR008007">
    <property type="entry name" value="Peptidase_M42"/>
</dbReference>
<dbReference type="SUPFAM" id="SSF101821">
    <property type="entry name" value="Aminopeptidase/glucanase lid domain"/>
    <property type="match status" value="1"/>
</dbReference>
<dbReference type="GO" id="GO:0004177">
    <property type="term" value="F:aminopeptidase activity"/>
    <property type="evidence" value="ECO:0007669"/>
    <property type="project" value="UniProtKB-UniRule"/>
</dbReference>
<feature type="binding site" evidence="8">
    <location>
        <position position="186"/>
    </location>
    <ligand>
        <name>Zn(2+)</name>
        <dbReference type="ChEBI" id="CHEBI:29105"/>
        <label>2</label>
    </ligand>
</feature>
<feature type="active site" description="Proton acceptor" evidence="7">
    <location>
        <position position="220"/>
    </location>
</feature>
<gene>
    <name evidence="9" type="ORF">EDD61_11355</name>
</gene>
<evidence type="ECO:0000256" key="6">
    <source>
        <dbReference type="PIRNR" id="PIRNR001123"/>
    </source>
</evidence>
<accession>A0A4R3T9B4</accession>
<evidence type="ECO:0000256" key="8">
    <source>
        <dbReference type="PIRSR" id="PIRSR001123-2"/>
    </source>
</evidence>
<dbReference type="Gene3D" id="3.40.630.10">
    <property type="entry name" value="Zn peptidases"/>
    <property type="match status" value="1"/>
</dbReference>
<dbReference type="InterPro" id="IPR051464">
    <property type="entry name" value="Peptidase_M42_aminopept"/>
</dbReference>
<dbReference type="GO" id="GO:0006508">
    <property type="term" value="P:proteolysis"/>
    <property type="evidence" value="ECO:0007669"/>
    <property type="project" value="UniProtKB-KW"/>
</dbReference>
<dbReference type="PANTHER" id="PTHR32481">
    <property type="entry name" value="AMINOPEPTIDASE"/>
    <property type="match status" value="1"/>
</dbReference>
<dbReference type="Proteomes" id="UP000295773">
    <property type="component" value="Unassembled WGS sequence"/>
</dbReference>
<sequence>MEINKKTIERVTKKLIETPSPVSYYEEITPVMEALATEFGYAVSYDRKRTIYIKVEGEHPEKTICVGAHLDTIGLMIRHINEDGTLALRNLGGINYNNIDGECVHVHTRDGKCYSGLVACTSHSTHVFDDARSAVREERNMMVVLDEHVKCAQDVRALGIEHGDIISIDPNYHYTEKGFIKSRHIDDKAAVGAVFAVLENLQKAQKKPYYNVLFAFPFYEEIGHGGAWLPPEVEEYVALDIGLIGPDHLGDEYGVSICAKDNYTPYDRGLTSKLIQLAKTNNIHYCVDVFYHYGTDASAAIRAGNNVYAAAFGMGCFSSHGMERCHIDSVVETAKLLYAYLLSK</sequence>
<keyword evidence="5" id="KW-0378">Hydrolase</keyword>
<dbReference type="InterPro" id="IPR023367">
    <property type="entry name" value="Peptidase_M42_dom2"/>
</dbReference>
<comment type="similarity">
    <text evidence="1 6">Belongs to the peptidase M42 family.</text>
</comment>
<evidence type="ECO:0000256" key="2">
    <source>
        <dbReference type="ARBA" id="ARBA00022438"/>
    </source>
</evidence>
<proteinExistence type="inferred from homology"/>
<dbReference type="PANTHER" id="PTHR32481:SF7">
    <property type="entry name" value="AMINOPEPTIDASE YHFE-RELATED"/>
    <property type="match status" value="1"/>
</dbReference>
<feature type="binding site" evidence="8">
    <location>
        <position position="69"/>
    </location>
    <ligand>
        <name>Zn(2+)</name>
        <dbReference type="ChEBI" id="CHEBI:29105"/>
        <label>1</label>
    </ligand>
</feature>
<dbReference type="PIRSF" id="PIRSF001123">
    <property type="entry name" value="PepA_GA"/>
    <property type="match status" value="1"/>
</dbReference>
<comment type="cofactor">
    <cofactor evidence="8">
        <name>a divalent metal cation</name>
        <dbReference type="ChEBI" id="CHEBI:60240"/>
    </cofactor>
    <text evidence="8">Binds 2 divalent metal cations per subunit.</text>
</comment>
<name>A0A4R3T9B4_9FIRM</name>
<reference evidence="9 10" key="1">
    <citation type="submission" date="2019-03" db="EMBL/GenBank/DDBJ databases">
        <title>Genomic Encyclopedia of Type Strains, Phase IV (KMG-IV): sequencing the most valuable type-strain genomes for metagenomic binning, comparative biology and taxonomic classification.</title>
        <authorList>
            <person name="Goeker M."/>
        </authorList>
    </citation>
    <scope>NUCLEOTIDE SEQUENCE [LARGE SCALE GENOMIC DNA]</scope>
    <source>
        <strain evidence="9 10">DSM 29481</strain>
    </source>
</reference>
<evidence type="ECO:0000256" key="5">
    <source>
        <dbReference type="ARBA" id="ARBA00022801"/>
    </source>
</evidence>
<keyword evidence="10" id="KW-1185">Reference proteome</keyword>
<feature type="binding site" evidence="8">
    <location>
        <position position="320"/>
    </location>
    <ligand>
        <name>Zn(2+)</name>
        <dbReference type="ChEBI" id="CHEBI:29105"/>
        <label>2</label>
    </ligand>
</feature>
<keyword evidence="4 8" id="KW-0479">Metal-binding</keyword>
<evidence type="ECO:0000313" key="10">
    <source>
        <dbReference type="Proteomes" id="UP000295773"/>
    </source>
</evidence>
<keyword evidence="3" id="KW-0645">Protease</keyword>
<dbReference type="SUPFAM" id="SSF53187">
    <property type="entry name" value="Zn-dependent exopeptidases"/>
    <property type="match status" value="1"/>
</dbReference>
<dbReference type="Gene3D" id="2.40.30.40">
    <property type="entry name" value="Peptidase M42, domain 2"/>
    <property type="match status" value="1"/>
</dbReference>
<keyword evidence="2 9" id="KW-0031">Aminopeptidase</keyword>
<dbReference type="EMBL" id="SMBP01000013">
    <property type="protein sequence ID" value="TCU58431.1"/>
    <property type="molecule type" value="Genomic_DNA"/>
</dbReference>
<evidence type="ECO:0000256" key="7">
    <source>
        <dbReference type="PIRSR" id="PIRSR001123-1"/>
    </source>
</evidence>
<dbReference type="CDD" id="cd05657">
    <property type="entry name" value="M42_glucanase_like"/>
    <property type="match status" value="1"/>
</dbReference>
<feature type="binding site" evidence="8">
    <location>
        <position position="221"/>
    </location>
    <ligand>
        <name>Zn(2+)</name>
        <dbReference type="ChEBI" id="CHEBI:29105"/>
        <label>2</label>
    </ligand>
</feature>
<dbReference type="RefSeq" id="WP_008978488.1">
    <property type="nucleotide sequence ID" value="NZ_DBGDHU010000010.1"/>
</dbReference>
<feature type="binding site" evidence="8">
    <location>
        <position position="240"/>
    </location>
    <ligand>
        <name>Zn(2+)</name>
        <dbReference type="ChEBI" id="CHEBI:29105"/>
        <label>1</label>
    </ligand>
</feature>
<evidence type="ECO:0000313" key="9">
    <source>
        <dbReference type="EMBL" id="TCU58431.1"/>
    </source>
</evidence>
<dbReference type="Pfam" id="PF05343">
    <property type="entry name" value="Peptidase_M42"/>
    <property type="match status" value="1"/>
</dbReference>
<feature type="binding site" evidence="8">
    <location>
        <position position="186"/>
    </location>
    <ligand>
        <name>Zn(2+)</name>
        <dbReference type="ChEBI" id="CHEBI:29105"/>
        <label>1</label>
    </ligand>
</feature>
<evidence type="ECO:0000256" key="1">
    <source>
        <dbReference type="ARBA" id="ARBA00006272"/>
    </source>
</evidence>
<dbReference type="AlphaFoldDB" id="A0A4R3T9B4"/>
<dbReference type="GO" id="GO:0046872">
    <property type="term" value="F:metal ion binding"/>
    <property type="evidence" value="ECO:0007669"/>
    <property type="project" value="UniProtKB-UniRule"/>
</dbReference>
<evidence type="ECO:0000256" key="3">
    <source>
        <dbReference type="ARBA" id="ARBA00022670"/>
    </source>
</evidence>
<comment type="caution">
    <text evidence="9">The sequence shown here is derived from an EMBL/GenBank/DDBJ whole genome shotgun (WGS) entry which is preliminary data.</text>
</comment>
<organism evidence="9 10">
    <name type="scientific">Longicatena caecimuris</name>
    <dbReference type="NCBI Taxonomy" id="1796635"/>
    <lineage>
        <taxon>Bacteria</taxon>
        <taxon>Bacillati</taxon>
        <taxon>Bacillota</taxon>
        <taxon>Erysipelotrichia</taxon>
        <taxon>Erysipelotrichales</taxon>
        <taxon>Erysipelotrichaceae</taxon>
        <taxon>Longicatena</taxon>
    </lineage>
</organism>
<protein>
    <submittedName>
        <fullName evidence="9">Putative aminopeptidase FrvX</fullName>
    </submittedName>
</protein>
<evidence type="ECO:0000256" key="4">
    <source>
        <dbReference type="ARBA" id="ARBA00022723"/>
    </source>
</evidence>